<dbReference type="OrthoDB" id="885908at2"/>
<dbReference type="AlphaFoldDB" id="A0A4Z0P625"/>
<feature type="signal peptide" evidence="2">
    <location>
        <begin position="1"/>
        <end position="32"/>
    </location>
</feature>
<feature type="chain" id="PRO_5021317412" description="Lipoprotein" evidence="2">
    <location>
        <begin position="33"/>
        <end position="121"/>
    </location>
</feature>
<evidence type="ECO:0008006" key="5">
    <source>
        <dbReference type="Google" id="ProtNLM"/>
    </source>
</evidence>
<dbReference type="EMBL" id="SRLA01000002">
    <property type="protein sequence ID" value="TGE07854.1"/>
    <property type="molecule type" value="Genomic_DNA"/>
</dbReference>
<dbReference type="Proteomes" id="UP000298337">
    <property type="component" value="Unassembled WGS sequence"/>
</dbReference>
<feature type="compositionally biased region" description="Polar residues" evidence="1">
    <location>
        <begin position="88"/>
        <end position="99"/>
    </location>
</feature>
<evidence type="ECO:0000256" key="1">
    <source>
        <dbReference type="SAM" id="MobiDB-lite"/>
    </source>
</evidence>
<feature type="region of interest" description="Disordered" evidence="1">
    <location>
        <begin position="75"/>
        <end position="121"/>
    </location>
</feature>
<protein>
    <recommendedName>
        <fullName evidence="5">Lipoprotein</fullName>
    </recommendedName>
</protein>
<organism evidence="3 4">
    <name type="scientific">Hymenobacter fodinae</name>
    <dbReference type="NCBI Taxonomy" id="2510796"/>
    <lineage>
        <taxon>Bacteria</taxon>
        <taxon>Pseudomonadati</taxon>
        <taxon>Bacteroidota</taxon>
        <taxon>Cytophagia</taxon>
        <taxon>Cytophagales</taxon>
        <taxon>Hymenobacteraceae</taxon>
        <taxon>Hymenobacter</taxon>
    </lineage>
</organism>
<evidence type="ECO:0000256" key="2">
    <source>
        <dbReference type="SAM" id="SignalP"/>
    </source>
</evidence>
<keyword evidence="2" id="KW-0732">Signal</keyword>
<proteinExistence type="predicted"/>
<name>A0A4Z0P625_9BACT</name>
<evidence type="ECO:0000313" key="4">
    <source>
        <dbReference type="Proteomes" id="UP000298337"/>
    </source>
</evidence>
<comment type="caution">
    <text evidence="3">The sequence shown here is derived from an EMBL/GenBank/DDBJ whole genome shotgun (WGS) entry which is preliminary data.</text>
</comment>
<evidence type="ECO:0000313" key="3">
    <source>
        <dbReference type="EMBL" id="TGE07854.1"/>
    </source>
</evidence>
<keyword evidence="4" id="KW-1185">Reference proteome</keyword>
<reference evidence="3 4" key="1">
    <citation type="submission" date="2019-04" db="EMBL/GenBank/DDBJ databases">
        <authorList>
            <person name="Feng G."/>
            <person name="Zhang J."/>
            <person name="Zhu H."/>
        </authorList>
    </citation>
    <scope>NUCLEOTIDE SEQUENCE [LARGE SCALE GENOMIC DNA]</scope>
    <source>
        <strain evidence="3 4">92R-1</strain>
    </source>
</reference>
<gene>
    <name evidence="3" type="ORF">EU556_08880</name>
</gene>
<dbReference type="PROSITE" id="PS51257">
    <property type="entry name" value="PROKAR_LIPOPROTEIN"/>
    <property type="match status" value="1"/>
</dbReference>
<sequence>MKFQVLFRRPVVALVPLLGLWLAACTATQESAEERPARLPAQIRTDADRQAAYNSGAGYGGSVPDATPGRVLIREQASGINSRKRPESLNTNDNNTTAPETRLQRLNGAAVDTVRLPVTPN</sequence>
<dbReference type="RefSeq" id="WP_135433325.1">
    <property type="nucleotide sequence ID" value="NZ_SRLA01000002.1"/>
</dbReference>
<accession>A0A4Z0P625</accession>